<evidence type="ECO:0000256" key="6">
    <source>
        <dbReference type="ARBA" id="ARBA00023242"/>
    </source>
</evidence>
<dbReference type="InterPro" id="IPR020568">
    <property type="entry name" value="Ribosomal_Su5_D2-typ_SF"/>
</dbReference>
<sequence length="425" mass="45509">MAVSREFVQGALEKGVRCDGRHLNAARHCEIEFGPQQGSAMVRMGGSIACASVNVEAVAPYADRPREGMFAASVDVSPGSCLWAATDVVAARELGIDMSRKLERLLRSARVLNNEDLVVVAGKLVWQVRVEVMILEVDGNVLDVAALVSVAALKYAKRPDVSIRGESIVLHALEEREAVYLPVNHTPYIVTFALFARTALPVAAHSSKRASLLVLVDPTEDEERLCDAQLSVSMNAFGEICGLSKAGGLAIDKENVMLCTSLAADRVRHLDGLFKHAWELANNGAPSKPQFNVRPSQVCIFPSKVPNIMSVPSASKRPRSERQVAPQAPKHADVIQGMDAEAQPPGIQPSAEAKNLSEKFGMADVQAELPKAAPATSVLQSTKTRKASGSEASNMIDKDSTGSSSSGDDLTKAIIKTKGKKKVKR</sequence>
<feature type="region of interest" description="Disordered" evidence="7">
    <location>
        <begin position="310"/>
        <end position="331"/>
    </location>
</feature>
<evidence type="ECO:0000313" key="10">
    <source>
        <dbReference type="EMBL" id="KAA8495726.1"/>
    </source>
</evidence>
<comment type="similarity">
    <text evidence="3">Belongs to the RNase PH family.</text>
</comment>
<comment type="caution">
    <text evidence="10">The sequence shown here is derived from an EMBL/GenBank/DDBJ whole genome shotgun (WGS) entry which is preliminary data.</text>
</comment>
<evidence type="ECO:0000256" key="7">
    <source>
        <dbReference type="SAM" id="MobiDB-lite"/>
    </source>
</evidence>
<evidence type="ECO:0000259" key="9">
    <source>
        <dbReference type="Pfam" id="PF03725"/>
    </source>
</evidence>
<evidence type="ECO:0000256" key="3">
    <source>
        <dbReference type="ARBA" id="ARBA00006678"/>
    </source>
</evidence>
<gene>
    <name evidence="10" type="ORF">FVE85_1881</name>
</gene>
<proteinExistence type="inferred from homology"/>
<evidence type="ECO:0000256" key="5">
    <source>
        <dbReference type="ARBA" id="ARBA00022884"/>
    </source>
</evidence>
<reference evidence="11" key="1">
    <citation type="journal article" date="2019" name="Nat. Commun.">
        <title>Expansion of phycobilisome linker gene families in mesophilic red algae.</title>
        <authorList>
            <person name="Lee J."/>
            <person name="Kim D."/>
            <person name="Bhattacharya D."/>
            <person name="Yoon H.S."/>
        </authorList>
    </citation>
    <scope>NUCLEOTIDE SEQUENCE [LARGE SCALE GENOMIC DNA]</scope>
    <source>
        <strain evidence="11">CCMP 1328</strain>
    </source>
</reference>
<dbReference type="Pfam" id="PF03725">
    <property type="entry name" value="RNase_PH_C"/>
    <property type="match status" value="1"/>
</dbReference>
<evidence type="ECO:0000256" key="1">
    <source>
        <dbReference type="ARBA" id="ARBA00004123"/>
    </source>
</evidence>
<dbReference type="InterPro" id="IPR001247">
    <property type="entry name" value="ExoRNase_PH_dom1"/>
</dbReference>
<feature type="compositionally biased region" description="Basic residues" evidence="7">
    <location>
        <begin position="415"/>
        <end position="425"/>
    </location>
</feature>
<dbReference type="GO" id="GO:0034476">
    <property type="term" value="P:U5 snRNA 3'-end processing"/>
    <property type="evidence" value="ECO:0007669"/>
    <property type="project" value="TreeGrafter"/>
</dbReference>
<dbReference type="PANTHER" id="PTHR11097:SF14">
    <property type="entry name" value="EXOSOME COMPLEX COMPONENT RRP45"/>
    <property type="match status" value="1"/>
</dbReference>
<feature type="compositionally biased region" description="Low complexity" evidence="7">
    <location>
        <begin position="401"/>
        <end position="414"/>
    </location>
</feature>
<dbReference type="GO" id="GO:0034475">
    <property type="term" value="P:U4 snRNA 3'-end processing"/>
    <property type="evidence" value="ECO:0007669"/>
    <property type="project" value="TreeGrafter"/>
</dbReference>
<dbReference type="EMBL" id="VRMN01000003">
    <property type="protein sequence ID" value="KAA8495726.1"/>
    <property type="molecule type" value="Genomic_DNA"/>
</dbReference>
<keyword evidence="5" id="KW-0694">RNA-binding</keyword>
<evidence type="ECO:0000259" key="8">
    <source>
        <dbReference type="Pfam" id="PF01138"/>
    </source>
</evidence>
<accession>A0A5J4YWK9</accession>
<dbReference type="Proteomes" id="UP000324585">
    <property type="component" value="Unassembled WGS sequence"/>
</dbReference>
<dbReference type="GO" id="GO:0071035">
    <property type="term" value="P:nuclear polyadenylation-dependent rRNA catabolic process"/>
    <property type="evidence" value="ECO:0007669"/>
    <property type="project" value="TreeGrafter"/>
</dbReference>
<dbReference type="GO" id="GO:0071028">
    <property type="term" value="P:nuclear mRNA surveillance"/>
    <property type="evidence" value="ECO:0007669"/>
    <property type="project" value="TreeGrafter"/>
</dbReference>
<dbReference type="Gene3D" id="3.30.230.70">
    <property type="entry name" value="GHMP Kinase, N-terminal domain"/>
    <property type="match status" value="1"/>
</dbReference>
<dbReference type="InterPro" id="IPR036345">
    <property type="entry name" value="ExoRNase_PH_dom2_sf"/>
</dbReference>
<feature type="region of interest" description="Disordered" evidence="7">
    <location>
        <begin position="371"/>
        <end position="425"/>
    </location>
</feature>
<keyword evidence="6" id="KW-0539">Nucleus</keyword>
<protein>
    <submittedName>
        <fullName evidence="10">Exosome complex component rrp45</fullName>
    </submittedName>
</protein>
<dbReference type="InterPro" id="IPR050590">
    <property type="entry name" value="Exosome_comp_Rrp42_subfam"/>
</dbReference>
<dbReference type="InterPro" id="IPR033100">
    <property type="entry name" value="Rrp45"/>
</dbReference>
<dbReference type="SUPFAM" id="SSF54211">
    <property type="entry name" value="Ribosomal protein S5 domain 2-like"/>
    <property type="match status" value="1"/>
</dbReference>
<feature type="domain" description="Exoribonuclease phosphorolytic" evidence="9">
    <location>
        <begin position="214"/>
        <end position="264"/>
    </location>
</feature>
<evidence type="ECO:0000256" key="2">
    <source>
        <dbReference type="ARBA" id="ARBA00004496"/>
    </source>
</evidence>
<dbReference type="AlphaFoldDB" id="A0A5J4YWK9"/>
<dbReference type="Pfam" id="PF01138">
    <property type="entry name" value="RNase_PH"/>
    <property type="match status" value="1"/>
</dbReference>
<dbReference type="GO" id="GO:0016075">
    <property type="term" value="P:rRNA catabolic process"/>
    <property type="evidence" value="ECO:0007669"/>
    <property type="project" value="TreeGrafter"/>
</dbReference>
<dbReference type="GO" id="GO:0034473">
    <property type="term" value="P:U1 snRNA 3'-end processing"/>
    <property type="evidence" value="ECO:0007669"/>
    <property type="project" value="TreeGrafter"/>
</dbReference>
<dbReference type="InterPro" id="IPR015847">
    <property type="entry name" value="ExoRNase_PH_dom2"/>
</dbReference>
<dbReference type="InterPro" id="IPR027408">
    <property type="entry name" value="PNPase/RNase_PH_dom_sf"/>
</dbReference>
<dbReference type="SUPFAM" id="SSF55666">
    <property type="entry name" value="Ribonuclease PH domain 2-like"/>
    <property type="match status" value="1"/>
</dbReference>
<dbReference type="CDD" id="cd11368">
    <property type="entry name" value="RNase_PH_RRP45"/>
    <property type="match status" value="1"/>
</dbReference>
<keyword evidence="4" id="KW-0963">Cytoplasm</keyword>
<comment type="subcellular location">
    <subcellularLocation>
        <location evidence="2">Cytoplasm</location>
    </subcellularLocation>
    <subcellularLocation>
        <location evidence="1">Nucleus</location>
    </subcellularLocation>
</comment>
<dbReference type="OMA" id="GPQFENG"/>
<dbReference type="GO" id="GO:0000177">
    <property type="term" value="C:cytoplasmic exosome (RNase complex)"/>
    <property type="evidence" value="ECO:0007669"/>
    <property type="project" value="TreeGrafter"/>
</dbReference>
<dbReference type="OrthoDB" id="10264038at2759"/>
<evidence type="ECO:0000256" key="4">
    <source>
        <dbReference type="ARBA" id="ARBA00022490"/>
    </source>
</evidence>
<dbReference type="PANTHER" id="PTHR11097">
    <property type="entry name" value="EXOSOME COMPLEX EXONUCLEASE RIBOSOMAL RNA PROCESSING PROTEIN"/>
    <property type="match status" value="1"/>
</dbReference>
<dbReference type="GO" id="GO:0035925">
    <property type="term" value="F:mRNA 3'-UTR AU-rich region binding"/>
    <property type="evidence" value="ECO:0007669"/>
    <property type="project" value="TreeGrafter"/>
</dbReference>
<name>A0A5J4YWK9_PORPP</name>
<evidence type="ECO:0000313" key="11">
    <source>
        <dbReference type="Proteomes" id="UP000324585"/>
    </source>
</evidence>
<feature type="domain" description="Exoribonuclease phosphorolytic" evidence="8">
    <location>
        <begin position="27"/>
        <end position="159"/>
    </location>
</feature>
<organism evidence="10 11">
    <name type="scientific">Porphyridium purpureum</name>
    <name type="common">Red alga</name>
    <name type="synonym">Porphyridium cruentum</name>
    <dbReference type="NCBI Taxonomy" id="35688"/>
    <lineage>
        <taxon>Eukaryota</taxon>
        <taxon>Rhodophyta</taxon>
        <taxon>Bangiophyceae</taxon>
        <taxon>Porphyridiales</taxon>
        <taxon>Porphyridiaceae</taxon>
        <taxon>Porphyridium</taxon>
    </lineage>
</organism>
<dbReference type="GO" id="GO:0000176">
    <property type="term" value="C:nuclear exosome (RNase complex)"/>
    <property type="evidence" value="ECO:0007669"/>
    <property type="project" value="TreeGrafter"/>
</dbReference>
<keyword evidence="11" id="KW-1185">Reference proteome</keyword>
<dbReference type="GO" id="GO:0071038">
    <property type="term" value="P:TRAMP-dependent tRNA surveillance pathway"/>
    <property type="evidence" value="ECO:0007669"/>
    <property type="project" value="TreeGrafter"/>
</dbReference>
<dbReference type="GO" id="GO:0000467">
    <property type="term" value="P:exonucleolytic trimming to generate mature 3'-end of 5.8S rRNA from tricistronic rRNA transcript (SSU-rRNA, 5.8S rRNA, LSU-rRNA)"/>
    <property type="evidence" value="ECO:0007669"/>
    <property type="project" value="TreeGrafter"/>
</dbReference>